<accession>A0A501XES8</accession>
<dbReference type="Gene3D" id="2.30.40.10">
    <property type="entry name" value="Urease, subunit C, domain 1"/>
    <property type="match status" value="1"/>
</dbReference>
<dbReference type="OrthoDB" id="9811399at2"/>
<feature type="domain" description="Amidohydrolase 3" evidence="2">
    <location>
        <begin position="74"/>
        <end position="549"/>
    </location>
</feature>
<dbReference type="Gene3D" id="3.10.310.70">
    <property type="match status" value="1"/>
</dbReference>
<reference evidence="3 4" key="1">
    <citation type="submission" date="2019-06" db="EMBL/GenBank/DDBJ databases">
        <authorList>
            <person name="Lee I."/>
            <person name="Jang G.I."/>
            <person name="Hwang C.Y."/>
        </authorList>
    </citation>
    <scope>NUCLEOTIDE SEQUENCE [LARGE SCALE GENOMIC DNA]</scope>
    <source>
        <strain evidence="3 4">PAMC 28131</strain>
    </source>
</reference>
<feature type="chain" id="PRO_5021278216" evidence="1">
    <location>
        <begin position="21"/>
        <end position="554"/>
    </location>
</feature>
<keyword evidence="4" id="KW-1185">Reference proteome</keyword>
<dbReference type="Pfam" id="PF07969">
    <property type="entry name" value="Amidohydro_3"/>
    <property type="match status" value="1"/>
</dbReference>
<dbReference type="InterPro" id="IPR032466">
    <property type="entry name" value="Metal_Hydrolase"/>
</dbReference>
<dbReference type="EMBL" id="VFSU01000032">
    <property type="protein sequence ID" value="TPE59072.1"/>
    <property type="molecule type" value="Genomic_DNA"/>
</dbReference>
<name>A0A501XES8_9SPHN</name>
<dbReference type="Gene3D" id="3.20.20.140">
    <property type="entry name" value="Metal-dependent hydrolases"/>
    <property type="match status" value="1"/>
</dbReference>
<dbReference type="Proteomes" id="UP000319897">
    <property type="component" value="Unassembled WGS sequence"/>
</dbReference>
<gene>
    <name evidence="3" type="ORF">FJQ54_14855</name>
</gene>
<dbReference type="InterPro" id="IPR033932">
    <property type="entry name" value="YtcJ-like"/>
</dbReference>
<dbReference type="SUPFAM" id="SSF51338">
    <property type="entry name" value="Composite domain of metallo-dependent hydrolases"/>
    <property type="match status" value="1"/>
</dbReference>
<protein>
    <submittedName>
        <fullName evidence="3">Amidohydrolase</fullName>
    </submittedName>
</protein>
<organism evidence="3 4">
    <name type="scientific">Sandaracinobacter neustonicus</name>
    <dbReference type="NCBI Taxonomy" id="1715348"/>
    <lineage>
        <taxon>Bacteria</taxon>
        <taxon>Pseudomonadati</taxon>
        <taxon>Pseudomonadota</taxon>
        <taxon>Alphaproteobacteria</taxon>
        <taxon>Sphingomonadales</taxon>
        <taxon>Sphingosinicellaceae</taxon>
        <taxon>Sandaracinobacter</taxon>
    </lineage>
</organism>
<evidence type="ECO:0000313" key="3">
    <source>
        <dbReference type="EMBL" id="TPE59072.1"/>
    </source>
</evidence>
<evidence type="ECO:0000259" key="2">
    <source>
        <dbReference type="Pfam" id="PF07969"/>
    </source>
</evidence>
<keyword evidence="3" id="KW-0378">Hydrolase</keyword>
<evidence type="ECO:0000256" key="1">
    <source>
        <dbReference type="SAM" id="SignalP"/>
    </source>
</evidence>
<dbReference type="GO" id="GO:0016810">
    <property type="term" value="F:hydrolase activity, acting on carbon-nitrogen (but not peptide) bonds"/>
    <property type="evidence" value="ECO:0007669"/>
    <property type="project" value="InterPro"/>
</dbReference>
<dbReference type="InterPro" id="IPR011059">
    <property type="entry name" value="Metal-dep_hydrolase_composite"/>
</dbReference>
<dbReference type="SUPFAM" id="SSF51556">
    <property type="entry name" value="Metallo-dependent hydrolases"/>
    <property type="match status" value="1"/>
</dbReference>
<dbReference type="AlphaFoldDB" id="A0A501XES8"/>
<evidence type="ECO:0000313" key="4">
    <source>
        <dbReference type="Proteomes" id="UP000319897"/>
    </source>
</evidence>
<dbReference type="InterPro" id="IPR013108">
    <property type="entry name" value="Amidohydro_3"/>
</dbReference>
<dbReference type="PANTHER" id="PTHR22642:SF2">
    <property type="entry name" value="PROTEIN LONG AFTER FAR-RED 3"/>
    <property type="match status" value="1"/>
</dbReference>
<sequence>MICRLLAATALLLAAIPADAAKTLIVNANGYTMDSAGNLRRFSTLFVGDDGKVLAIMPRGTVEPKLVAGDFRLDAKGRTLIPGLIDAHGHIMALGLQLRSLDLTATTSLADAQTKIAAYAAKDTSAGWIRGGGWNQVSWGLGRMPTAAELDAAYAARPVWLSRVDGHAGWANTAALKVAGITKATKDPAGGRILRDAAGNPTGVLIDAAMDLVEKAAPPPSAGEREKALEAALAHLASVGLTGVHDMGSSAEDWALFRTFGDEGRLTLRITAYAAGMPAMEAISPLRPTPWLYNGRLKLQGIKLMADGALGSRGAWLLKPYSDEPGTRGLQFLDDAKMKNLFSRANYLGYQVAVHAIGDAANRQALDAFTEIRPAYSDKFRNRIEHAQVIDPADIPRFAELNIIASVQPTHATSDKAMAADRLGEARLTGAYAWATLRKAGVKLALGSDFPVEPANPFYGLHAAVTRQDRQNQPPGGWRPEDALTLQQAFAGFTTDAAWAGGQDGKAGQLTEGSFADFLLLDRDPFTIGPAELPQVVVEETWLDGKRVYVKPAK</sequence>
<proteinExistence type="predicted"/>
<keyword evidence="1" id="KW-0732">Signal</keyword>
<dbReference type="RefSeq" id="WP_140929207.1">
    <property type="nucleotide sequence ID" value="NZ_VFSU01000032.1"/>
</dbReference>
<dbReference type="CDD" id="cd01300">
    <property type="entry name" value="YtcJ_like"/>
    <property type="match status" value="1"/>
</dbReference>
<comment type="caution">
    <text evidence="3">The sequence shown here is derived from an EMBL/GenBank/DDBJ whole genome shotgun (WGS) entry which is preliminary data.</text>
</comment>
<dbReference type="PANTHER" id="PTHR22642">
    <property type="entry name" value="IMIDAZOLONEPROPIONASE"/>
    <property type="match status" value="1"/>
</dbReference>
<feature type="signal peptide" evidence="1">
    <location>
        <begin position="1"/>
        <end position="20"/>
    </location>
</feature>